<evidence type="ECO:0000313" key="3">
    <source>
        <dbReference type="Proteomes" id="UP001597097"/>
    </source>
</evidence>
<dbReference type="NCBIfam" id="TIGR03083">
    <property type="entry name" value="maleylpyruvate isomerase family mycothiol-dependent enzyme"/>
    <property type="match status" value="1"/>
</dbReference>
<comment type="caution">
    <text evidence="2">The sequence shown here is derived from an EMBL/GenBank/DDBJ whole genome shotgun (WGS) entry which is preliminary data.</text>
</comment>
<dbReference type="Pfam" id="PF11716">
    <property type="entry name" value="MDMPI_N"/>
    <property type="match status" value="1"/>
</dbReference>
<sequence length="255" mass="27060">MTVLLALQAELAAATDRFLATAGSLTDDDLAAPSLLPGWSRGHVLSHMAGNAGSHINLLTWARTGIETPQYPTPEARTAGIEAGAGRTAAEHVAELEAGTARLAAAIRDLPEAAWRATVAGMRPPPHPAWYILVRRLREVEVHHVDLGAGYGPADWPRTFVHRELHDSLRTWPHAQSTVSEISVRGGRTWRGLGSGPAVEGGAADVLAWLIGRSDGEGVRVVTVGRPSMPVPLAPPWLTMPAPADLPATPPKDYP</sequence>
<feature type="domain" description="Mycothiol-dependent maleylpyruvate isomerase metal-binding" evidence="1">
    <location>
        <begin position="11"/>
        <end position="147"/>
    </location>
</feature>
<evidence type="ECO:0000313" key="2">
    <source>
        <dbReference type="EMBL" id="MFD1542879.1"/>
    </source>
</evidence>
<dbReference type="Proteomes" id="UP001597097">
    <property type="component" value="Unassembled WGS sequence"/>
</dbReference>
<gene>
    <name evidence="2" type="ORF">ACFSJ0_37910</name>
</gene>
<keyword evidence="3" id="KW-1185">Reference proteome</keyword>
<protein>
    <submittedName>
        <fullName evidence="2">Maleylpyruvate isomerase family mycothiol-dependent enzyme</fullName>
    </submittedName>
</protein>
<evidence type="ECO:0000259" key="1">
    <source>
        <dbReference type="Pfam" id="PF11716"/>
    </source>
</evidence>
<dbReference type="RefSeq" id="WP_219528593.1">
    <property type="nucleotide sequence ID" value="NZ_JAHKRM010000004.1"/>
</dbReference>
<organism evidence="2 3">
    <name type="scientific">Nonomuraea guangzhouensis</name>
    <dbReference type="NCBI Taxonomy" id="1291555"/>
    <lineage>
        <taxon>Bacteria</taxon>
        <taxon>Bacillati</taxon>
        <taxon>Actinomycetota</taxon>
        <taxon>Actinomycetes</taxon>
        <taxon>Streptosporangiales</taxon>
        <taxon>Streptosporangiaceae</taxon>
        <taxon>Nonomuraea</taxon>
    </lineage>
</organism>
<dbReference type="InterPro" id="IPR024344">
    <property type="entry name" value="MDMPI_metal-binding"/>
</dbReference>
<dbReference type="InterPro" id="IPR017517">
    <property type="entry name" value="Maleyloyr_isom"/>
</dbReference>
<name>A0ABW4GJS5_9ACTN</name>
<proteinExistence type="predicted"/>
<dbReference type="GO" id="GO:0016853">
    <property type="term" value="F:isomerase activity"/>
    <property type="evidence" value="ECO:0007669"/>
    <property type="project" value="UniProtKB-KW"/>
</dbReference>
<dbReference type="EMBL" id="JBHUCM010000035">
    <property type="protein sequence ID" value="MFD1542879.1"/>
    <property type="molecule type" value="Genomic_DNA"/>
</dbReference>
<reference evidence="3" key="1">
    <citation type="journal article" date="2019" name="Int. J. Syst. Evol. Microbiol.">
        <title>The Global Catalogue of Microorganisms (GCM) 10K type strain sequencing project: providing services to taxonomists for standard genome sequencing and annotation.</title>
        <authorList>
            <consortium name="The Broad Institute Genomics Platform"/>
            <consortium name="The Broad Institute Genome Sequencing Center for Infectious Disease"/>
            <person name="Wu L."/>
            <person name="Ma J."/>
        </authorList>
    </citation>
    <scope>NUCLEOTIDE SEQUENCE [LARGE SCALE GENOMIC DNA]</scope>
    <source>
        <strain evidence="3">CGMCC 1.15399</strain>
    </source>
</reference>
<keyword evidence="2" id="KW-0413">Isomerase</keyword>
<accession>A0ABW4GJS5</accession>